<proteinExistence type="predicted"/>
<feature type="chain" id="PRO_5045953421" description="Peptidase C51 domain-containing protein" evidence="1">
    <location>
        <begin position="24"/>
        <end position="511"/>
    </location>
</feature>
<keyword evidence="1" id="KW-0732">Signal</keyword>
<dbReference type="SUPFAM" id="SSF54001">
    <property type="entry name" value="Cysteine proteinases"/>
    <property type="match status" value="1"/>
</dbReference>
<accession>A0ABS4PTP7</accession>
<dbReference type="CDD" id="cd22954">
    <property type="entry name" value="PLL_lectin"/>
    <property type="match status" value="1"/>
</dbReference>
<sequence length="511" mass="54914">MISILAILALLTGSVAGASPARAADLRQNITSLANAEIGSSEANGRCLKFGPCTQYEWCAIFTQWVWRQAGVKYVPTSWVATDWAKWGDQRGLYKRRPAGTKGGNPRPGDVAVYGEPGYFDGHISVVVEVGADGNIVTVDGNWGETVARRVINPLTARGGGGNVLISGYVSPPEADLPSYIDNDLPRFQSSGQVVAVPSLDGRLEMFAGGGDGVWHRYQTAVNGGWSSWSQVGGVPGARLGIGRSADGRLELFAVNDEQTLHRYQTAVNGGWSDWIQIGGGGTDITVAPAADGRLEVFLAGHEQVWHHYQRSHNGDWSGWTGIGGPGLAHFGVGRSGDGRLEVFAVNHEQTLHRYQTAVNGGWSDWIHAAGGGTDITVAPAADGRLEVFLAGHDQIWHRYQKTHQGDWTTWTPTGGLPGAQITASRNTDGRLDIATTNGTATHQNWQTSPNHGLAGWADLHGRGRDLNLATNHDGRLEIHLTGDDQIWTRHQQQPNGHWTTWNPTGGPPNP</sequence>
<dbReference type="InterPro" id="IPR038765">
    <property type="entry name" value="Papain-like_cys_pep_sf"/>
</dbReference>
<reference evidence="3 4" key="1">
    <citation type="submission" date="2021-03" db="EMBL/GenBank/DDBJ databases">
        <title>Sequencing the genomes of 1000 actinobacteria strains.</title>
        <authorList>
            <person name="Klenk H.-P."/>
        </authorList>
    </citation>
    <scope>NUCLEOTIDE SEQUENCE [LARGE SCALE GENOMIC DNA]</scope>
    <source>
        <strain evidence="3 4">DSM 45510</strain>
    </source>
</reference>
<dbReference type="InterPro" id="IPR058502">
    <property type="entry name" value="PLL-like_beta-prop"/>
</dbReference>
<name>A0ABS4PTP7_9PSEU</name>
<dbReference type="Gene3D" id="2.120.10.70">
    <property type="entry name" value="Fucose-specific lectin"/>
    <property type="match status" value="2"/>
</dbReference>
<protein>
    <recommendedName>
        <fullName evidence="2">Peptidase C51 domain-containing protein</fullName>
    </recommendedName>
</protein>
<organism evidence="3 4">
    <name type="scientific">Amycolatopsis magusensis</name>
    <dbReference type="NCBI Taxonomy" id="882444"/>
    <lineage>
        <taxon>Bacteria</taxon>
        <taxon>Bacillati</taxon>
        <taxon>Actinomycetota</taxon>
        <taxon>Actinomycetes</taxon>
        <taxon>Pseudonocardiales</taxon>
        <taxon>Pseudonocardiaceae</taxon>
        <taxon>Amycolatopsis</taxon>
    </lineage>
</organism>
<dbReference type="RefSeq" id="WP_209666063.1">
    <property type="nucleotide sequence ID" value="NZ_JAGGMS010000001.1"/>
</dbReference>
<evidence type="ECO:0000256" key="1">
    <source>
        <dbReference type="SAM" id="SignalP"/>
    </source>
</evidence>
<dbReference type="Proteomes" id="UP000741013">
    <property type="component" value="Unassembled WGS sequence"/>
</dbReference>
<feature type="domain" description="Peptidase C51" evidence="2">
    <location>
        <begin position="28"/>
        <end position="171"/>
    </location>
</feature>
<evidence type="ECO:0000313" key="4">
    <source>
        <dbReference type="Proteomes" id="UP000741013"/>
    </source>
</evidence>
<evidence type="ECO:0000313" key="3">
    <source>
        <dbReference type="EMBL" id="MBP2182804.1"/>
    </source>
</evidence>
<dbReference type="Gene3D" id="3.90.1720.10">
    <property type="entry name" value="endopeptidase domain like (from Nostoc punctiforme)"/>
    <property type="match status" value="1"/>
</dbReference>
<dbReference type="SUPFAM" id="SSF89372">
    <property type="entry name" value="Fucose-specific lectin"/>
    <property type="match status" value="2"/>
</dbReference>
<keyword evidence="4" id="KW-1185">Reference proteome</keyword>
<dbReference type="Pfam" id="PF05257">
    <property type="entry name" value="CHAP"/>
    <property type="match status" value="1"/>
</dbReference>
<evidence type="ECO:0000259" key="2">
    <source>
        <dbReference type="PROSITE" id="PS50911"/>
    </source>
</evidence>
<dbReference type="PROSITE" id="PS50911">
    <property type="entry name" value="CHAP"/>
    <property type="match status" value="1"/>
</dbReference>
<dbReference type="Pfam" id="PF26607">
    <property type="entry name" value="DUF8189"/>
    <property type="match status" value="1"/>
</dbReference>
<gene>
    <name evidence="3" type="ORF">JOM49_004330</name>
</gene>
<dbReference type="InterPro" id="IPR007921">
    <property type="entry name" value="CHAP_dom"/>
</dbReference>
<dbReference type="EMBL" id="JAGGMS010000001">
    <property type="protein sequence ID" value="MBP2182804.1"/>
    <property type="molecule type" value="Genomic_DNA"/>
</dbReference>
<comment type="caution">
    <text evidence="3">The sequence shown here is derived from an EMBL/GenBank/DDBJ whole genome shotgun (WGS) entry which is preliminary data.</text>
</comment>
<feature type="signal peptide" evidence="1">
    <location>
        <begin position="1"/>
        <end position="23"/>
    </location>
</feature>